<dbReference type="KEGG" id="xla:108698926"/>
<gene>
    <name evidence="5" type="primary">LOC108698926</name>
</gene>
<organism evidence="4 5">
    <name type="scientific">Xenopus laevis</name>
    <name type="common">African clawed frog</name>
    <dbReference type="NCBI Taxonomy" id="8355"/>
    <lineage>
        <taxon>Eukaryota</taxon>
        <taxon>Metazoa</taxon>
        <taxon>Chordata</taxon>
        <taxon>Craniata</taxon>
        <taxon>Vertebrata</taxon>
        <taxon>Euteleostomi</taxon>
        <taxon>Amphibia</taxon>
        <taxon>Batrachia</taxon>
        <taxon>Anura</taxon>
        <taxon>Pipoidea</taxon>
        <taxon>Pipidae</taxon>
        <taxon>Xenopodinae</taxon>
        <taxon>Xenopus</taxon>
        <taxon>Xenopus</taxon>
    </lineage>
</organism>
<dbReference type="Gene3D" id="1.10.30.10">
    <property type="entry name" value="High mobility group box domain"/>
    <property type="match status" value="1"/>
</dbReference>
<dbReference type="OrthoDB" id="1919336at2759"/>
<sequence>MRPRGKLRRAREKGPLDLEVLATALPGRQMPSKGGQRILLHVLSYIEFLRGRIQDEQKRFISKTSPQVCSSCNITPMQQKSNRQPQKPRKCGFLTVHYRPALKSHHSLSVSAYKSTKIWSPERDRESRRRFFEGLDARFGVDLKDKQRQKLVPYHSPSSSDNGDNGPWLLSISLSPGCPQTINLQQTPTTTVVQLGLSPSLLSPPTEHFQHNISSPVLFEDVLLGSSCSPDTQKSMHLSTFSIDHSYQSQSEISTDTRDWRHLYQSQRDNISEFCSAGKHRHQGGRRGRRARRMLVYTSLSSEDSNPSFSPRAKRRGSGRRHKSGRKCTPQPQHFRKKCVNGFIMFCRLNRRPYLSANPGTASTTATKELAELWREMSAQERRPYCVKAIQYSILHGRMVKQCSSGLSQDNLSPPKPLSVLLAKRNVHAFTQK</sequence>
<dbReference type="InterPro" id="IPR009071">
    <property type="entry name" value="HMG_box_dom"/>
</dbReference>
<dbReference type="CTD" id="108698926"/>
<keyword evidence="4" id="KW-1185">Reference proteome</keyword>
<feature type="region of interest" description="Disordered" evidence="2">
    <location>
        <begin position="300"/>
        <end position="332"/>
    </location>
</feature>
<dbReference type="GO" id="GO:0003677">
    <property type="term" value="F:DNA binding"/>
    <property type="evidence" value="ECO:0007669"/>
    <property type="project" value="UniProtKB-UniRule"/>
</dbReference>
<dbReference type="SMART" id="SM00398">
    <property type="entry name" value="HMG"/>
    <property type="match status" value="1"/>
</dbReference>
<dbReference type="GO" id="GO:0005634">
    <property type="term" value="C:nucleus"/>
    <property type="evidence" value="ECO:0007669"/>
    <property type="project" value="UniProtKB-UniRule"/>
</dbReference>
<dbReference type="RefSeq" id="XP_041428750.1">
    <property type="nucleotide sequence ID" value="XM_041572816.1"/>
</dbReference>
<dbReference type="PANTHER" id="PTHR47658">
    <property type="entry name" value="HIGH MOBILITY GROUP B PROTEIN 12-RELATED"/>
    <property type="match status" value="1"/>
</dbReference>
<proteinExistence type="predicted"/>
<feature type="domain" description="HMG box" evidence="3">
    <location>
        <begin position="336"/>
        <end position="385"/>
    </location>
</feature>
<dbReference type="GeneID" id="108698926"/>
<name>A0A8J1LJ82_XENLA</name>
<feature type="DNA-binding region" description="HMG box" evidence="1">
    <location>
        <begin position="336"/>
        <end position="385"/>
    </location>
</feature>
<evidence type="ECO:0000259" key="3">
    <source>
        <dbReference type="PROSITE" id="PS50118"/>
    </source>
</evidence>
<evidence type="ECO:0000256" key="1">
    <source>
        <dbReference type="PROSITE-ProRule" id="PRU00267"/>
    </source>
</evidence>
<evidence type="ECO:0000256" key="2">
    <source>
        <dbReference type="SAM" id="MobiDB-lite"/>
    </source>
</evidence>
<feature type="compositionally biased region" description="Basic residues" evidence="2">
    <location>
        <begin position="312"/>
        <end position="326"/>
    </location>
</feature>
<evidence type="ECO:0000313" key="5">
    <source>
        <dbReference type="RefSeq" id="XP_041428750.1"/>
    </source>
</evidence>
<protein>
    <submittedName>
        <fullName evidence="5">Meiosis initiator protein-like</fullName>
    </submittedName>
</protein>
<dbReference type="Pfam" id="PF00505">
    <property type="entry name" value="HMG_box"/>
    <property type="match status" value="1"/>
</dbReference>
<dbReference type="CDD" id="cd21977">
    <property type="entry name" value="HMG-box_BHMG1"/>
    <property type="match status" value="1"/>
</dbReference>
<evidence type="ECO:0000313" key="4">
    <source>
        <dbReference type="Proteomes" id="UP000186698"/>
    </source>
</evidence>
<feature type="compositionally biased region" description="Polar residues" evidence="2">
    <location>
        <begin position="300"/>
        <end position="309"/>
    </location>
</feature>
<dbReference type="PANTHER" id="PTHR47658:SF1">
    <property type="entry name" value="MEIOSIS INITIATOR PROTEIN"/>
    <property type="match status" value="1"/>
</dbReference>
<dbReference type="InterPro" id="IPR036910">
    <property type="entry name" value="HMG_box_dom_sf"/>
</dbReference>
<dbReference type="AlphaFoldDB" id="A0A8J1LJ82"/>
<dbReference type="PROSITE" id="PS50118">
    <property type="entry name" value="HMG_BOX_2"/>
    <property type="match status" value="1"/>
</dbReference>
<dbReference type="Proteomes" id="UP000186698">
    <property type="component" value="Chromosome 8L"/>
</dbReference>
<dbReference type="SUPFAM" id="SSF47095">
    <property type="entry name" value="HMG-box"/>
    <property type="match status" value="1"/>
</dbReference>
<keyword evidence="1" id="KW-0539">Nucleus</keyword>
<keyword evidence="1" id="KW-0238">DNA-binding</keyword>
<reference evidence="5" key="1">
    <citation type="submission" date="2025-08" db="UniProtKB">
        <authorList>
            <consortium name="RefSeq"/>
        </authorList>
    </citation>
    <scope>IDENTIFICATION</scope>
    <source>
        <strain evidence="5">J_2021</strain>
        <tissue evidence="5">Erythrocytes</tissue>
    </source>
</reference>
<accession>A0A8J1LJ82</accession>